<dbReference type="Gene3D" id="2.40.160.60">
    <property type="entry name" value="Outer membrane protein transport protein (OMPP1/FadL/TodX)"/>
    <property type="match status" value="1"/>
</dbReference>
<dbReference type="Proteomes" id="UP000598971">
    <property type="component" value="Unassembled WGS sequence"/>
</dbReference>
<evidence type="ECO:0000256" key="1">
    <source>
        <dbReference type="SAM" id="MobiDB-lite"/>
    </source>
</evidence>
<dbReference type="AlphaFoldDB" id="A0A8J8FHA6"/>
<feature type="compositionally biased region" description="Basic and acidic residues" evidence="1">
    <location>
        <begin position="386"/>
        <end position="396"/>
    </location>
</feature>
<feature type="region of interest" description="Disordered" evidence="1">
    <location>
        <begin position="369"/>
        <end position="396"/>
    </location>
</feature>
<dbReference type="EMBL" id="WHPF01000008">
    <property type="protein sequence ID" value="NNV56369.1"/>
    <property type="molecule type" value="Genomic_DNA"/>
</dbReference>
<sequence>MNYCRKLFLLVWCGLLALVQVKAQFRKYSNEFLNIGAGARGLAMGGAQVASTEDGNAGYWNPAGLVYVYEHPAISLMHAEYFAGIGKYDYLNGAFPLNDKFKTLGISLLRFGVDDIPNTLYLVEPDGSLNYNNIQSFSSADYAFIMSYSQLFKDEDKKQLSWGANTKIIHRKVGSFAQSWGFGFDIGFMYKTPTWRLGIAARDITTTFNAWSFSFDERAKEILYLTNNDIPVKSTELTAPQLVIAGAYNFAFGESFHLLAETNFNLSFDGKRNTVISADPISIDPKFGLEANINEVLFLRAGVSNFQKALADGDTVNQKKVWIYQPSIGAGFKVGNVAIDYAYSNLANQGNPLYTHVFSLRLNLAPKDMDSKKRGSFPIIQRPGKSSKEKGYYPAP</sequence>
<evidence type="ECO:0000313" key="3">
    <source>
        <dbReference type="Proteomes" id="UP000598971"/>
    </source>
</evidence>
<comment type="caution">
    <text evidence="2">The sequence shown here is derived from an EMBL/GenBank/DDBJ whole genome shotgun (WGS) entry which is preliminary data.</text>
</comment>
<dbReference type="SUPFAM" id="SSF56935">
    <property type="entry name" value="Porins"/>
    <property type="match status" value="1"/>
</dbReference>
<keyword evidence="3" id="KW-1185">Reference proteome</keyword>
<name>A0A8J8FHA6_9BACT</name>
<dbReference type="NCBIfam" id="NF033709">
    <property type="entry name" value="PorV_fam"/>
    <property type="match status" value="1"/>
</dbReference>
<accession>A0A8J8FHA6</accession>
<proteinExistence type="predicted"/>
<protein>
    <submittedName>
        <fullName evidence="2">PorV/PorQ family protein</fullName>
    </submittedName>
</protein>
<organism evidence="2 3">
    <name type="scientific">Limnovirga soli</name>
    <dbReference type="NCBI Taxonomy" id="2656915"/>
    <lineage>
        <taxon>Bacteria</taxon>
        <taxon>Pseudomonadati</taxon>
        <taxon>Bacteroidota</taxon>
        <taxon>Chitinophagia</taxon>
        <taxon>Chitinophagales</taxon>
        <taxon>Chitinophagaceae</taxon>
        <taxon>Limnovirga</taxon>
    </lineage>
</organism>
<gene>
    <name evidence="2" type="ORF">GD597_12940</name>
</gene>
<dbReference type="RefSeq" id="WP_171608307.1">
    <property type="nucleotide sequence ID" value="NZ_WHPF01000008.1"/>
</dbReference>
<reference evidence="2" key="1">
    <citation type="submission" date="2019-10" db="EMBL/GenBank/DDBJ databases">
        <title>Draft genome sequence of Panacibacter sp. KCS-6.</title>
        <authorList>
            <person name="Yim K.J."/>
        </authorList>
    </citation>
    <scope>NUCLEOTIDE SEQUENCE</scope>
    <source>
        <strain evidence="2">KCS-6</strain>
    </source>
</reference>
<evidence type="ECO:0000313" key="2">
    <source>
        <dbReference type="EMBL" id="NNV56369.1"/>
    </source>
</evidence>